<accession>A0A806KKL7</accession>
<proteinExistence type="predicted"/>
<dbReference type="AlphaFoldDB" id="A0A806KKL7"/>
<evidence type="ECO:0000313" key="2">
    <source>
        <dbReference type="EMBL" id="AGS53884.1"/>
    </source>
</evidence>
<feature type="compositionally biased region" description="Low complexity" evidence="1">
    <location>
        <begin position="93"/>
        <end position="109"/>
    </location>
</feature>
<name>A0A806KKL7_9BACT</name>
<evidence type="ECO:0000256" key="1">
    <source>
        <dbReference type="SAM" id="MobiDB-lite"/>
    </source>
</evidence>
<sequence length="123" mass="13714">MPTPPPITLDKEVQYLVGGAIVIGSPHFRHGGDEWEVRSIYVGGRHYEQLEEVRFARYSTDDGLVVCRLRFASLRRRRQYSAIEPARHAACGNADADPNADTNADTNTDGYHSTNTDTDADLH</sequence>
<reference evidence="2" key="1">
    <citation type="submission" date="2012-03" db="EMBL/GenBank/DDBJ databases">
        <title>Functional metagenomics reveals considerable lignocellulase gene clusters in the gut microbiome of a wood-feeding higher termite.</title>
        <authorList>
            <person name="Liu N."/>
        </authorList>
    </citation>
    <scope>NUCLEOTIDE SEQUENCE</scope>
</reference>
<organism evidence="2">
    <name type="scientific">uncultured bacterium contig00255</name>
    <dbReference type="NCBI Taxonomy" id="1181614"/>
    <lineage>
        <taxon>Bacteria</taxon>
        <taxon>environmental samples</taxon>
    </lineage>
</organism>
<dbReference type="EMBL" id="JQ844257">
    <property type="protein sequence ID" value="AGS53884.1"/>
    <property type="molecule type" value="Genomic_DNA"/>
</dbReference>
<protein>
    <submittedName>
        <fullName evidence="2">Uncharacterized protein</fullName>
    </submittedName>
</protein>
<feature type="region of interest" description="Disordered" evidence="1">
    <location>
        <begin position="85"/>
        <end position="123"/>
    </location>
</feature>